<evidence type="ECO:0000313" key="2">
    <source>
        <dbReference type="Proteomes" id="UP000292003"/>
    </source>
</evidence>
<dbReference type="Proteomes" id="UP000292003">
    <property type="component" value="Unassembled WGS sequence"/>
</dbReference>
<keyword evidence="2" id="KW-1185">Reference proteome</keyword>
<accession>A0A4Q7J719</accession>
<dbReference type="EMBL" id="SFCC01000010">
    <property type="protein sequence ID" value="RZQ62133.1"/>
    <property type="molecule type" value="Genomic_DNA"/>
</dbReference>
<organism evidence="1 2">
    <name type="scientific">Amycolatopsis suaedae</name>
    <dbReference type="NCBI Taxonomy" id="2510978"/>
    <lineage>
        <taxon>Bacteria</taxon>
        <taxon>Bacillati</taxon>
        <taxon>Actinomycetota</taxon>
        <taxon>Actinomycetes</taxon>
        <taxon>Pseudonocardiales</taxon>
        <taxon>Pseudonocardiaceae</taxon>
        <taxon>Amycolatopsis</taxon>
    </lineage>
</organism>
<dbReference type="OrthoDB" id="9809421at2"/>
<reference evidence="1 2" key="1">
    <citation type="submission" date="2019-02" db="EMBL/GenBank/DDBJ databases">
        <title>Draft genome sequence of Amycolatopsis sp. 8-3EHSu isolated from roots of Suaeda maritima.</title>
        <authorList>
            <person name="Duangmal K."/>
            <person name="Chantavorakit T."/>
        </authorList>
    </citation>
    <scope>NUCLEOTIDE SEQUENCE [LARGE SCALE GENOMIC DNA]</scope>
    <source>
        <strain evidence="1 2">8-3EHSu</strain>
    </source>
</reference>
<dbReference type="Gene3D" id="3.40.50.1010">
    <property type="entry name" value="5'-nuclease"/>
    <property type="match status" value="1"/>
</dbReference>
<proteinExistence type="predicted"/>
<name>A0A4Q7J719_9PSEU</name>
<evidence type="ECO:0000313" key="1">
    <source>
        <dbReference type="EMBL" id="RZQ62133.1"/>
    </source>
</evidence>
<sequence length="247" mass="27136">MRVGVYVDGFNLYYSGRRWFGRDVAGWRWLSPKSLAAALVAQRANWSGARVNRVVYCTARIDAAEAPVAYVDQDVYLKALDAEGAVDHIEFGQYVARTKQVPLACQPRKGRPQLVRPPAQMPEVDLPLMVANDANGDRIILATALVREEKGSDVNVATHMLVDVLSREVDAVVVVSNDSDLGLPLKIVRNYVPVGVVNPSTGFLAGALQGKATDGVGRHWWRQLSRSDFTDHQMPDPAGSFTRPPGW</sequence>
<gene>
    <name evidence="1" type="ORF">EWH70_21400</name>
</gene>
<comment type="caution">
    <text evidence="1">The sequence shown here is derived from an EMBL/GenBank/DDBJ whole genome shotgun (WGS) entry which is preliminary data.</text>
</comment>
<protein>
    <submittedName>
        <fullName evidence="1">NYN domain-containing protein</fullName>
    </submittedName>
</protein>
<dbReference type="AlphaFoldDB" id="A0A4Q7J719"/>